<organism evidence="5 6">
    <name type="scientific">Hymenobacter aranciens</name>
    <dbReference type="NCBI Taxonomy" id="3063996"/>
    <lineage>
        <taxon>Bacteria</taxon>
        <taxon>Pseudomonadati</taxon>
        <taxon>Bacteroidota</taxon>
        <taxon>Cytophagia</taxon>
        <taxon>Cytophagales</taxon>
        <taxon>Hymenobacteraceae</taxon>
        <taxon>Hymenobacter</taxon>
    </lineage>
</organism>
<evidence type="ECO:0000256" key="1">
    <source>
        <dbReference type="ARBA" id="ARBA00007381"/>
    </source>
</evidence>
<dbReference type="EMBL" id="JAUQSY010000007">
    <property type="protein sequence ID" value="MDO7875395.1"/>
    <property type="molecule type" value="Genomic_DNA"/>
</dbReference>
<dbReference type="Gene3D" id="3.90.640.10">
    <property type="entry name" value="Actin, Chain A, domain 4"/>
    <property type="match status" value="1"/>
</dbReference>
<sequence>MAKVAINLSTGSLQKEEIIVGIDLGTTNSLVAYAHPDTKQPIAINDQGRGTIVPSVVYFPPNAPDPIIGTEARQYLLTEPQNTIYSAKRLLGKSYRDLGEHAEQMGYKVIDDNSEGLVKIRVGDKFYSPIELSAEILKELRHRAEHALKTPVNRAVITVPAYFNDSQRQATRDAGRLAGLEVLRIVNEPTAAALAYGIGLDPDEEKTVAVYDLGGGTFDISILRLHQGIFEVLSTNGDTYLGGDDMDRAIYDYWAGEYQLAPVLYDNTQAQQQLRLLAEEAKKHLSQHDEFTATFHETELPLSKAKFNELITPLVERTLAACRQALADAKLPNAENPTPDTQRPIPKLDAVLLVGGSTRVPLVYDSVSQFFGQPANNSLNPDEVVALGAAIQADILAGNRRDVLLLDVTPLTLGIETLGGLMDPIIPRNSKIPTKAGRQYTTSVDGQVNLKIGVYQGERDLVSQNRKLGEFTLTGIPAMPAGLPKVDVNFLLNADGILQVEAIELRSNTRQQVDIKPQYGLTDQQVEQMLMDSLLNAKEDVAARLVIEARTAAEQLLYQVENFIKKNREYLSETEIAATQTQTEVLRATLTGTERDPILKAMDELDELTKPYAERVMNISIQKAMTGKKIS</sequence>
<dbReference type="Gene3D" id="2.60.34.10">
    <property type="entry name" value="Substrate Binding Domain Of DNAk, Chain A, domain 1"/>
    <property type="match status" value="1"/>
</dbReference>
<evidence type="ECO:0000256" key="3">
    <source>
        <dbReference type="ARBA" id="ARBA00022840"/>
    </source>
</evidence>
<name>A0ABT9BC89_9BACT</name>
<gene>
    <name evidence="5" type="primary">hscA</name>
    <name evidence="5" type="ORF">Q5H93_11695</name>
</gene>
<dbReference type="PROSITE" id="PS01036">
    <property type="entry name" value="HSP70_3"/>
    <property type="match status" value="1"/>
</dbReference>
<dbReference type="SUPFAM" id="SSF100920">
    <property type="entry name" value="Heat shock protein 70kD (HSP70), peptide-binding domain"/>
    <property type="match status" value="1"/>
</dbReference>
<dbReference type="PROSITE" id="PS00329">
    <property type="entry name" value="HSP70_2"/>
    <property type="match status" value="1"/>
</dbReference>
<evidence type="ECO:0000256" key="2">
    <source>
        <dbReference type="ARBA" id="ARBA00022741"/>
    </source>
</evidence>
<keyword evidence="2 4" id="KW-0547">Nucleotide-binding</keyword>
<dbReference type="SUPFAM" id="SSF100934">
    <property type="entry name" value="Heat shock protein 70kD (HSP70), C-terminal subdomain"/>
    <property type="match status" value="1"/>
</dbReference>
<keyword evidence="3 4" id="KW-0067">ATP-binding</keyword>
<dbReference type="Gene3D" id="3.30.420.40">
    <property type="match status" value="2"/>
</dbReference>
<dbReference type="PRINTS" id="PR00301">
    <property type="entry name" value="HEATSHOCK70"/>
</dbReference>
<keyword evidence="6" id="KW-1185">Reference proteome</keyword>
<dbReference type="SUPFAM" id="SSF53067">
    <property type="entry name" value="Actin-like ATPase domain"/>
    <property type="match status" value="2"/>
</dbReference>
<dbReference type="InterPro" id="IPR029048">
    <property type="entry name" value="HSP70_C_sf"/>
</dbReference>
<evidence type="ECO:0000313" key="6">
    <source>
        <dbReference type="Proteomes" id="UP001176429"/>
    </source>
</evidence>
<comment type="caution">
    <text evidence="5">The sequence shown here is derived from an EMBL/GenBank/DDBJ whole genome shotgun (WGS) entry which is preliminary data.</text>
</comment>
<dbReference type="InterPro" id="IPR043129">
    <property type="entry name" value="ATPase_NBD"/>
</dbReference>
<protein>
    <submittedName>
        <fullName evidence="5">Fe-S protein assembly chaperone HscA</fullName>
    </submittedName>
</protein>
<dbReference type="RefSeq" id="WP_305006705.1">
    <property type="nucleotide sequence ID" value="NZ_JAUQSY010000007.1"/>
</dbReference>
<comment type="similarity">
    <text evidence="1 4">Belongs to the heat shock protein 70 family.</text>
</comment>
<proteinExistence type="inferred from homology"/>
<reference evidence="5" key="1">
    <citation type="submission" date="2023-07" db="EMBL/GenBank/DDBJ databases">
        <authorList>
            <person name="Kim M.K."/>
        </authorList>
    </citation>
    <scope>NUCLEOTIDE SEQUENCE</scope>
    <source>
        <strain evidence="5">ASUV-10-1</strain>
    </source>
</reference>
<accession>A0ABT9BC89</accession>
<dbReference type="Proteomes" id="UP001176429">
    <property type="component" value="Unassembled WGS sequence"/>
</dbReference>
<evidence type="ECO:0000313" key="5">
    <source>
        <dbReference type="EMBL" id="MDO7875395.1"/>
    </source>
</evidence>
<dbReference type="InterPro" id="IPR029047">
    <property type="entry name" value="HSP70_peptide-bd_sf"/>
</dbReference>
<dbReference type="PROSITE" id="PS00297">
    <property type="entry name" value="HSP70_1"/>
    <property type="match status" value="1"/>
</dbReference>
<dbReference type="InterPro" id="IPR018181">
    <property type="entry name" value="Heat_shock_70_CS"/>
</dbReference>
<dbReference type="NCBIfam" id="NF003520">
    <property type="entry name" value="PRK05183.1"/>
    <property type="match status" value="1"/>
</dbReference>
<dbReference type="InterPro" id="IPR013126">
    <property type="entry name" value="Hsp_70_fam"/>
</dbReference>
<dbReference type="Gene3D" id="1.20.1270.10">
    <property type="match status" value="1"/>
</dbReference>
<dbReference type="PANTHER" id="PTHR19375">
    <property type="entry name" value="HEAT SHOCK PROTEIN 70KDA"/>
    <property type="match status" value="1"/>
</dbReference>
<evidence type="ECO:0000256" key="4">
    <source>
        <dbReference type="RuleBase" id="RU003322"/>
    </source>
</evidence>
<dbReference type="Pfam" id="PF00012">
    <property type="entry name" value="HSP70"/>
    <property type="match status" value="1"/>
</dbReference>